<sequence>MTNQKSDSQCAQFESPGRQHRHNLVDIDGNLMSFTPASDNRRRLQTKHLTGLHFAQSHRHKATQKQQHDNRYSLDNN</sequence>
<feature type="region of interest" description="Disordered" evidence="1">
    <location>
        <begin position="1"/>
        <end position="22"/>
    </location>
</feature>
<dbReference type="EMBL" id="CAAALY010244443">
    <property type="protein sequence ID" value="VEL32638.1"/>
    <property type="molecule type" value="Genomic_DNA"/>
</dbReference>
<feature type="compositionally biased region" description="Basic and acidic residues" evidence="1">
    <location>
        <begin position="66"/>
        <end position="77"/>
    </location>
</feature>
<protein>
    <submittedName>
        <fullName evidence="2">Uncharacterized protein</fullName>
    </submittedName>
</protein>
<name>A0A448XB01_9PLAT</name>
<feature type="compositionally biased region" description="Polar residues" evidence="1">
    <location>
        <begin position="1"/>
        <end position="12"/>
    </location>
</feature>
<feature type="region of interest" description="Disordered" evidence="1">
    <location>
        <begin position="53"/>
        <end position="77"/>
    </location>
</feature>
<accession>A0A448XB01</accession>
<dbReference type="Proteomes" id="UP000784294">
    <property type="component" value="Unassembled WGS sequence"/>
</dbReference>
<keyword evidence="3" id="KW-1185">Reference proteome</keyword>
<dbReference type="AlphaFoldDB" id="A0A448XB01"/>
<evidence type="ECO:0000313" key="3">
    <source>
        <dbReference type="Proteomes" id="UP000784294"/>
    </source>
</evidence>
<evidence type="ECO:0000256" key="1">
    <source>
        <dbReference type="SAM" id="MobiDB-lite"/>
    </source>
</evidence>
<organism evidence="2 3">
    <name type="scientific">Protopolystoma xenopodis</name>
    <dbReference type="NCBI Taxonomy" id="117903"/>
    <lineage>
        <taxon>Eukaryota</taxon>
        <taxon>Metazoa</taxon>
        <taxon>Spiralia</taxon>
        <taxon>Lophotrochozoa</taxon>
        <taxon>Platyhelminthes</taxon>
        <taxon>Monogenea</taxon>
        <taxon>Polyopisthocotylea</taxon>
        <taxon>Polystomatidea</taxon>
        <taxon>Polystomatidae</taxon>
        <taxon>Protopolystoma</taxon>
    </lineage>
</organism>
<proteinExistence type="predicted"/>
<reference evidence="2" key="1">
    <citation type="submission" date="2018-11" db="EMBL/GenBank/DDBJ databases">
        <authorList>
            <consortium name="Pathogen Informatics"/>
        </authorList>
    </citation>
    <scope>NUCLEOTIDE SEQUENCE</scope>
</reference>
<evidence type="ECO:0000313" key="2">
    <source>
        <dbReference type="EMBL" id="VEL32638.1"/>
    </source>
</evidence>
<comment type="caution">
    <text evidence="2">The sequence shown here is derived from an EMBL/GenBank/DDBJ whole genome shotgun (WGS) entry which is preliminary data.</text>
</comment>
<gene>
    <name evidence="2" type="ORF">PXEA_LOCUS26078</name>
</gene>